<gene>
    <name evidence="1" type="ORF">HMPREF9607_01197</name>
</gene>
<evidence type="ECO:0000313" key="2">
    <source>
        <dbReference type="Proteomes" id="UP000003179"/>
    </source>
</evidence>
<dbReference type="EMBL" id="ADZU01000019">
    <property type="protein sequence ID" value="EFS92666.1"/>
    <property type="molecule type" value="Genomic_DNA"/>
</dbReference>
<proteinExistence type="predicted"/>
<protein>
    <submittedName>
        <fullName evidence="1">Uncharacterized protein</fullName>
    </submittedName>
</protein>
<keyword evidence="2" id="KW-1185">Reference proteome</keyword>
<accession>A0ABP2KAM5</accession>
<comment type="caution">
    <text evidence="1">The sequence shown here is derived from an EMBL/GenBank/DDBJ whole genome shotgun (WGS) entry which is preliminary data.</text>
</comment>
<dbReference type="Proteomes" id="UP000003179">
    <property type="component" value="Unassembled WGS sequence"/>
</dbReference>
<sequence length="54" mass="5879">MGDCWSGLGPLPSCWVNHDWKGRSAQVDILAGDVIWENLVSPGGQLVSRCVDRP</sequence>
<name>A0ABP2KAM5_9ACTN</name>
<reference evidence="1" key="1">
    <citation type="submission" date="2010-08" db="EMBL/GenBank/DDBJ databases">
        <authorList>
            <person name="Weinstock G."/>
            <person name="Sodergren E."/>
            <person name="Clifton S."/>
            <person name="Fulton L."/>
            <person name="Fulton B."/>
            <person name="Courtney L."/>
            <person name="Fronick C."/>
            <person name="Harrison M."/>
            <person name="Strong C."/>
            <person name="Farmer C."/>
            <person name="Delahaunty K."/>
            <person name="Markovic C."/>
            <person name="Hall O."/>
            <person name="Minx P."/>
            <person name="Tomlinson C."/>
            <person name="Mitreva M."/>
            <person name="Hou S."/>
            <person name="Chen J."/>
            <person name="Wollam A."/>
            <person name="Pepin K.H."/>
            <person name="Johnson M."/>
            <person name="Bhonagiri V."/>
            <person name="Zhang X."/>
            <person name="Suruliraj S."/>
            <person name="Warren W."/>
            <person name="Chinwalla A."/>
            <person name="Mardis E.R."/>
            <person name="Wilson R.K."/>
        </authorList>
    </citation>
    <scope>NUCLEOTIDE SEQUENCE [LARGE SCALE GENOMIC DNA]</scope>
    <source>
        <strain evidence="1">HL044PA1</strain>
    </source>
</reference>
<organism evidence="1 2">
    <name type="scientific">Cutibacterium modestum HL044PA1</name>
    <dbReference type="NCBI Taxonomy" id="765109"/>
    <lineage>
        <taxon>Bacteria</taxon>
        <taxon>Bacillati</taxon>
        <taxon>Actinomycetota</taxon>
        <taxon>Actinomycetes</taxon>
        <taxon>Propionibacteriales</taxon>
        <taxon>Propionibacteriaceae</taxon>
        <taxon>Cutibacterium</taxon>
        <taxon>Cutibacterium modestum</taxon>
    </lineage>
</organism>
<evidence type="ECO:0000313" key="1">
    <source>
        <dbReference type="EMBL" id="EFS92666.1"/>
    </source>
</evidence>